<feature type="domain" description="RING-type" evidence="15">
    <location>
        <begin position="333"/>
        <end position="374"/>
    </location>
</feature>
<keyword evidence="5 14" id="KW-0812">Transmembrane</keyword>
<dbReference type="EC" id="2.3.2.27" evidence="3"/>
<dbReference type="KEGG" id="vg:23463096"/>
<dbReference type="InterPro" id="IPR001841">
    <property type="entry name" value="Znf_RING"/>
</dbReference>
<keyword evidence="6" id="KW-0479">Metal-binding</keyword>
<dbReference type="GO" id="GO:0008270">
    <property type="term" value="F:zinc ion binding"/>
    <property type="evidence" value="ECO:0007669"/>
    <property type="project" value="UniProtKB-KW"/>
</dbReference>
<reference evidence="16 17" key="1">
    <citation type="journal article" date="2015" name="Parasitol. Res.">
        <title>Viruses in close associations with free-living amoebae.</title>
        <authorList>
            <person name="Scheid P."/>
        </authorList>
    </citation>
    <scope>NUCLEOTIDE SEQUENCE [LARGE SCALE GENOMIC DNA]</scope>
    <source>
        <strain evidence="16">KlaHel</strain>
    </source>
</reference>
<evidence type="ECO:0000256" key="9">
    <source>
        <dbReference type="ARBA" id="ARBA00022833"/>
    </source>
</evidence>
<keyword evidence="10 14" id="KW-1133">Transmembrane helix</keyword>
<dbReference type="EMBL" id="KP136319">
    <property type="protein sequence ID" value="AJF98179.1"/>
    <property type="molecule type" value="Genomic_DNA"/>
</dbReference>
<keyword evidence="4" id="KW-0808">Transferase</keyword>
<dbReference type="RefSeq" id="YP_009120414.1">
    <property type="nucleotide sequence ID" value="NC_026440.1"/>
</dbReference>
<comment type="subcellular location">
    <subcellularLocation>
        <location evidence="2">Membrane</location>
        <topology evidence="2">Multi-pass membrane protein</topology>
    </subcellularLocation>
</comment>
<evidence type="ECO:0000256" key="4">
    <source>
        <dbReference type="ARBA" id="ARBA00022679"/>
    </source>
</evidence>
<organism evidence="16 17">
    <name type="scientific">Pandoravirus inopinatum</name>
    <dbReference type="NCBI Taxonomy" id="1605721"/>
    <lineage>
        <taxon>Viruses</taxon>
        <taxon>Pandoravirus</taxon>
    </lineage>
</organism>
<feature type="compositionally biased region" description="Acidic residues" evidence="13">
    <location>
        <begin position="245"/>
        <end position="260"/>
    </location>
</feature>
<dbReference type="SMART" id="SM00184">
    <property type="entry name" value="RING"/>
    <property type="match status" value="1"/>
</dbReference>
<feature type="compositionally biased region" description="Basic and acidic residues" evidence="13">
    <location>
        <begin position="1"/>
        <end position="18"/>
    </location>
</feature>
<proteinExistence type="predicted"/>
<feature type="region of interest" description="Disordered" evidence="13">
    <location>
        <begin position="197"/>
        <end position="290"/>
    </location>
</feature>
<feature type="compositionally biased region" description="Acidic residues" evidence="13">
    <location>
        <begin position="271"/>
        <end position="284"/>
    </location>
</feature>
<name>A0A0B5J3N7_9VIRU</name>
<evidence type="ECO:0000256" key="5">
    <source>
        <dbReference type="ARBA" id="ARBA00022692"/>
    </source>
</evidence>
<keyword evidence="9" id="KW-0862">Zinc</keyword>
<dbReference type="Proteomes" id="UP000202511">
    <property type="component" value="Segment"/>
</dbReference>
<feature type="compositionally biased region" description="Low complexity" evidence="13">
    <location>
        <begin position="201"/>
        <end position="213"/>
    </location>
</feature>
<dbReference type="GeneID" id="23463096"/>
<dbReference type="GO" id="GO:0016567">
    <property type="term" value="P:protein ubiquitination"/>
    <property type="evidence" value="ECO:0007669"/>
    <property type="project" value="TreeGrafter"/>
</dbReference>
<accession>A0A0B5J3N7</accession>
<evidence type="ECO:0000259" key="15">
    <source>
        <dbReference type="PROSITE" id="PS50089"/>
    </source>
</evidence>
<feature type="region of interest" description="Disordered" evidence="13">
    <location>
        <begin position="1"/>
        <end position="28"/>
    </location>
</feature>
<dbReference type="Gene3D" id="3.30.40.10">
    <property type="entry name" value="Zinc/RING finger domain, C3HC4 (zinc finger)"/>
    <property type="match status" value="1"/>
</dbReference>
<evidence type="ECO:0000256" key="2">
    <source>
        <dbReference type="ARBA" id="ARBA00004141"/>
    </source>
</evidence>
<evidence type="ECO:0000256" key="13">
    <source>
        <dbReference type="SAM" id="MobiDB-lite"/>
    </source>
</evidence>
<dbReference type="InterPro" id="IPR013083">
    <property type="entry name" value="Znf_RING/FYVE/PHD"/>
</dbReference>
<keyword evidence="7 12" id="KW-0863">Zinc-finger</keyword>
<protein>
    <recommendedName>
        <fullName evidence="3">RING-type E3 ubiquitin transferase</fullName>
        <ecNumber evidence="3">2.3.2.27</ecNumber>
    </recommendedName>
</protein>
<keyword evidence="8" id="KW-0833">Ubl conjugation pathway</keyword>
<dbReference type="GO" id="GO:0016020">
    <property type="term" value="C:membrane"/>
    <property type="evidence" value="ECO:0007669"/>
    <property type="project" value="UniProtKB-SubCell"/>
</dbReference>
<comment type="catalytic activity">
    <reaction evidence="1">
        <text>S-ubiquitinyl-[E2 ubiquitin-conjugating enzyme]-L-cysteine + [acceptor protein]-L-lysine = [E2 ubiquitin-conjugating enzyme]-L-cysteine + N(6)-ubiquitinyl-[acceptor protein]-L-lysine.</text>
        <dbReference type="EC" id="2.3.2.27"/>
    </reaction>
</comment>
<evidence type="ECO:0000256" key="11">
    <source>
        <dbReference type="ARBA" id="ARBA00023136"/>
    </source>
</evidence>
<evidence type="ECO:0000313" key="16">
    <source>
        <dbReference type="EMBL" id="AJF98179.1"/>
    </source>
</evidence>
<dbReference type="OrthoDB" id="12338at10239"/>
<dbReference type="SUPFAM" id="SSF57850">
    <property type="entry name" value="RING/U-box"/>
    <property type="match status" value="1"/>
</dbReference>
<dbReference type="GO" id="GO:0006511">
    <property type="term" value="P:ubiquitin-dependent protein catabolic process"/>
    <property type="evidence" value="ECO:0007669"/>
    <property type="project" value="TreeGrafter"/>
</dbReference>
<keyword evidence="11 14" id="KW-0472">Membrane</keyword>
<evidence type="ECO:0000256" key="14">
    <source>
        <dbReference type="SAM" id="Phobius"/>
    </source>
</evidence>
<evidence type="ECO:0000256" key="3">
    <source>
        <dbReference type="ARBA" id="ARBA00012483"/>
    </source>
</evidence>
<dbReference type="PANTHER" id="PTHR45977">
    <property type="entry name" value="TARGET OF ERK KINASE MPK-1"/>
    <property type="match status" value="1"/>
</dbReference>
<evidence type="ECO:0000256" key="6">
    <source>
        <dbReference type="ARBA" id="ARBA00022723"/>
    </source>
</evidence>
<dbReference type="GO" id="GO:0061630">
    <property type="term" value="F:ubiquitin protein ligase activity"/>
    <property type="evidence" value="ECO:0007669"/>
    <property type="project" value="UniProtKB-EC"/>
</dbReference>
<evidence type="ECO:0000256" key="1">
    <source>
        <dbReference type="ARBA" id="ARBA00000900"/>
    </source>
</evidence>
<evidence type="ECO:0000256" key="8">
    <source>
        <dbReference type="ARBA" id="ARBA00022786"/>
    </source>
</evidence>
<evidence type="ECO:0000313" key="17">
    <source>
        <dbReference type="Proteomes" id="UP000202511"/>
    </source>
</evidence>
<evidence type="ECO:0000256" key="10">
    <source>
        <dbReference type="ARBA" id="ARBA00022989"/>
    </source>
</evidence>
<feature type="compositionally biased region" description="Low complexity" evidence="13">
    <location>
        <begin position="229"/>
        <end position="244"/>
    </location>
</feature>
<dbReference type="PROSITE" id="PS50089">
    <property type="entry name" value="ZF_RING_2"/>
    <property type="match status" value="1"/>
</dbReference>
<evidence type="ECO:0000256" key="7">
    <source>
        <dbReference type="ARBA" id="ARBA00022771"/>
    </source>
</evidence>
<dbReference type="PANTHER" id="PTHR45977:SF4">
    <property type="entry name" value="RING-TYPE DOMAIN-CONTAINING PROTEIN"/>
    <property type="match status" value="1"/>
</dbReference>
<evidence type="ECO:0000256" key="12">
    <source>
        <dbReference type="PROSITE-ProRule" id="PRU00175"/>
    </source>
</evidence>
<dbReference type="Pfam" id="PF13639">
    <property type="entry name" value="zf-RING_2"/>
    <property type="match status" value="1"/>
</dbReference>
<sequence length="409" mass="44521">MPDWALARRTESAHEGQGCKKQGGKKKSDVLQDWLSPFRGVSWQRRLSVSSSPVSIGTYARRHTISPIGKGLPVLSFSFFQLFLFRFFLLQFFVLFFSPGMAHDGSDDRIAALLRAALRWESSTSFASVPHVAIVGGRYMPIGPLAPARRGAHRTPRSAVAGGRRIYAPLWSFGSGIPPPPHNMRFAVSGRHASSRAFTTADNGESASSSSDGDGNDDSDDDAQHRQSSYDTDSASTTDSASGTDTDDTSEDGPGNDDSDSDQHTDSDSGSSDEEEEDDSDSDNDPPHLTQMLNDAVTRSLDEVCASTPRPRQTRIDLPVRQHCTTQHGEGACAVCLDDFSDGDQVRSLPCAHAYHVACIDRWLVDHDACPCCRARDAAHATQRRRHTNLCNCAPGRSCAHARVDEQRA</sequence>
<feature type="transmembrane region" description="Helical" evidence="14">
    <location>
        <begin position="71"/>
        <end position="97"/>
    </location>
</feature>